<evidence type="ECO:0000313" key="3">
    <source>
        <dbReference type="Proteomes" id="UP000036834"/>
    </source>
</evidence>
<dbReference type="PATRIC" id="fig|54915.3.peg.4779"/>
<reference evidence="1 4" key="3">
    <citation type="submission" date="2019-06" db="EMBL/GenBank/DDBJ databases">
        <title>Whole genome shotgun sequence of Brevibacillus reuszeri NBRC 15719.</title>
        <authorList>
            <person name="Hosoyama A."/>
            <person name="Uohara A."/>
            <person name="Ohji S."/>
            <person name="Ichikawa N."/>
        </authorList>
    </citation>
    <scope>NUCLEOTIDE SEQUENCE [LARGE SCALE GENOMIC DNA]</scope>
    <source>
        <strain evidence="1 4">NBRC 15719</strain>
    </source>
</reference>
<dbReference type="AlphaFoldDB" id="A0A0K9YLV4"/>
<accession>A0A0K9YLV4</accession>
<evidence type="ECO:0000313" key="1">
    <source>
        <dbReference type="EMBL" id="GED68993.1"/>
    </source>
</evidence>
<organism evidence="2 3">
    <name type="scientific">Brevibacillus reuszeri</name>
    <dbReference type="NCBI Taxonomy" id="54915"/>
    <lineage>
        <taxon>Bacteria</taxon>
        <taxon>Bacillati</taxon>
        <taxon>Bacillota</taxon>
        <taxon>Bacilli</taxon>
        <taxon>Bacillales</taxon>
        <taxon>Paenibacillaceae</taxon>
        <taxon>Brevibacillus</taxon>
    </lineage>
</organism>
<proteinExistence type="predicted"/>
<gene>
    <name evidence="2" type="ORF">ADS79_27920</name>
    <name evidence="1" type="ORF">BRE01_26950</name>
</gene>
<dbReference type="Proteomes" id="UP000036834">
    <property type="component" value="Unassembled WGS sequence"/>
</dbReference>
<name>A0A0K9YLV4_9BACL</name>
<dbReference type="EMBL" id="BJON01000009">
    <property type="protein sequence ID" value="GED68993.1"/>
    <property type="molecule type" value="Genomic_DNA"/>
</dbReference>
<dbReference type="OrthoDB" id="2478538at2"/>
<dbReference type="RefSeq" id="WP_049741711.1">
    <property type="nucleotide sequence ID" value="NZ_BJON01000009.1"/>
</dbReference>
<comment type="caution">
    <text evidence="2">The sequence shown here is derived from an EMBL/GenBank/DDBJ whole genome shotgun (WGS) entry which is preliminary data.</text>
</comment>
<protein>
    <recommendedName>
        <fullName evidence="5">ATP-cone domain-containing protein</fullName>
    </recommendedName>
</protein>
<sequence>MSQETNRSLSDKFSAICRRAAEGDPVARAVKTITEALLEGRISEEQLRQISEVSKQEGVGAAYSLFIDFYKQSQPEEAS</sequence>
<evidence type="ECO:0000313" key="4">
    <source>
        <dbReference type="Proteomes" id="UP000319578"/>
    </source>
</evidence>
<evidence type="ECO:0008006" key="5">
    <source>
        <dbReference type="Google" id="ProtNLM"/>
    </source>
</evidence>
<keyword evidence="4" id="KW-1185">Reference proteome</keyword>
<reference evidence="2" key="2">
    <citation type="submission" date="2015-07" db="EMBL/GenBank/DDBJ databases">
        <title>MeaNS - Measles Nucleotide Surveillance Program.</title>
        <authorList>
            <person name="Tran T."/>
            <person name="Druce J."/>
        </authorList>
    </citation>
    <scope>NUCLEOTIDE SEQUENCE</scope>
    <source>
        <strain evidence="2">DSM 9887</strain>
    </source>
</reference>
<dbReference type="Proteomes" id="UP000319578">
    <property type="component" value="Unassembled WGS sequence"/>
</dbReference>
<reference evidence="3" key="1">
    <citation type="submission" date="2015-07" db="EMBL/GenBank/DDBJ databases">
        <title>Genome sequencing project for genomic taxonomy and phylogenomics of Bacillus-like bacteria.</title>
        <authorList>
            <person name="Liu B."/>
            <person name="Wang J."/>
            <person name="Zhu Y."/>
            <person name="Liu G."/>
            <person name="Chen Q."/>
            <person name="Chen Z."/>
            <person name="Lan J."/>
            <person name="Che J."/>
            <person name="Ge C."/>
            <person name="Shi H."/>
            <person name="Pan Z."/>
            <person name="Liu X."/>
        </authorList>
    </citation>
    <scope>NUCLEOTIDE SEQUENCE [LARGE SCALE GENOMIC DNA]</scope>
    <source>
        <strain evidence="3">DSM 9887</strain>
    </source>
</reference>
<evidence type="ECO:0000313" key="2">
    <source>
        <dbReference type="EMBL" id="KNB69679.1"/>
    </source>
</evidence>
<dbReference type="EMBL" id="LGIQ01000011">
    <property type="protein sequence ID" value="KNB69679.1"/>
    <property type="molecule type" value="Genomic_DNA"/>
</dbReference>